<organism evidence="1 2">
    <name type="scientific">Micromonospora trifolii</name>
    <dbReference type="NCBI Taxonomy" id="2911208"/>
    <lineage>
        <taxon>Bacteria</taxon>
        <taxon>Bacillati</taxon>
        <taxon>Actinomycetota</taxon>
        <taxon>Actinomycetes</taxon>
        <taxon>Micromonosporales</taxon>
        <taxon>Micromonosporaceae</taxon>
        <taxon>Micromonospora</taxon>
    </lineage>
</organism>
<dbReference type="RefSeq" id="WP_238679075.1">
    <property type="nucleotide sequence ID" value="NZ_JAKKFD010000021.1"/>
</dbReference>
<protein>
    <recommendedName>
        <fullName evidence="3">Sigma-70 family RNA polymerase sigma factor</fullName>
    </recommendedName>
</protein>
<name>A0ABS9N2F5_9ACTN</name>
<keyword evidence="2" id="KW-1185">Reference proteome</keyword>
<evidence type="ECO:0000313" key="2">
    <source>
        <dbReference type="Proteomes" id="UP001201629"/>
    </source>
</evidence>
<gene>
    <name evidence="1" type="ORF">NIE79_002052</name>
</gene>
<evidence type="ECO:0000313" key="1">
    <source>
        <dbReference type="EMBL" id="MCG5443908.1"/>
    </source>
</evidence>
<evidence type="ECO:0008006" key="3">
    <source>
        <dbReference type="Google" id="ProtNLM"/>
    </source>
</evidence>
<proteinExistence type="predicted"/>
<accession>A0ABS9N2F5</accession>
<reference evidence="1 2" key="1">
    <citation type="submission" date="2022-01" db="EMBL/GenBank/DDBJ databases">
        <authorList>
            <person name="Riesco R."/>
            <person name="Trujillo M.E."/>
        </authorList>
    </citation>
    <scope>NUCLEOTIDE SEQUENCE [LARGE SCALE GENOMIC DNA]</scope>
    <source>
        <strain evidence="1 2">NIE79</strain>
    </source>
</reference>
<dbReference type="EMBL" id="JAKKFD010000021">
    <property type="protein sequence ID" value="MCG5443908.1"/>
    <property type="molecule type" value="Genomic_DNA"/>
</dbReference>
<dbReference type="Proteomes" id="UP001201629">
    <property type="component" value="Unassembled WGS sequence"/>
</dbReference>
<sequence>MASLSQDLEQLAQTTIDDCADASQRGTETDAITLVNLALALHACSAEMVECAVAHARSSGVKWREIGALLGVSRQAAHAQFSDAVQHRQSWGHSDH</sequence>
<comment type="caution">
    <text evidence="1">The sequence shown here is derived from an EMBL/GenBank/DDBJ whole genome shotgun (WGS) entry which is preliminary data.</text>
</comment>